<protein>
    <submittedName>
        <fullName evidence="1">Uncharacterized protein</fullName>
    </submittedName>
</protein>
<organism evidence="1">
    <name type="scientific">marine metagenome</name>
    <dbReference type="NCBI Taxonomy" id="408172"/>
    <lineage>
        <taxon>unclassified sequences</taxon>
        <taxon>metagenomes</taxon>
        <taxon>ecological metagenomes</taxon>
    </lineage>
</organism>
<gene>
    <name evidence="1" type="ORF">METZ01_LOCUS273836</name>
</gene>
<name>A0A382KC57_9ZZZZ</name>
<proteinExistence type="predicted"/>
<reference evidence="1" key="1">
    <citation type="submission" date="2018-05" db="EMBL/GenBank/DDBJ databases">
        <authorList>
            <person name="Lanie J.A."/>
            <person name="Ng W.-L."/>
            <person name="Kazmierczak K.M."/>
            <person name="Andrzejewski T.M."/>
            <person name="Davidsen T.M."/>
            <person name="Wayne K.J."/>
            <person name="Tettelin H."/>
            <person name="Glass J.I."/>
            <person name="Rusch D."/>
            <person name="Podicherti R."/>
            <person name="Tsui H.-C.T."/>
            <person name="Winkler M.E."/>
        </authorList>
    </citation>
    <scope>NUCLEOTIDE SEQUENCE</scope>
</reference>
<dbReference type="EMBL" id="UINC01079205">
    <property type="protein sequence ID" value="SVC20982.1"/>
    <property type="molecule type" value="Genomic_DNA"/>
</dbReference>
<accession>A0A382KC57</accession>
<feature type="non-terminal residue" evidence="1">
    <location>
        <position position="186"/>
    </location>
</feature>
<dbReference type="AlphaFoldDB" id="A0A382KC57"/>
<evidence type="ECO:0000313" key="1">
    <source>
        <dbReference type="EMBL" id="SVC20982.1"/>
    </source>
</evidence>
<sequence>MPTIKALDSAEFDLQTTTLQTLYDFGSRGKDTKGSQIDRATGFLQRLAQVQAWAAADRIKCKEYINSLIKGSNLLDSFVCVPEHLLVKTVNERIDTTTHEVQKAWIAVKEYIEKRVANGAKRFIIDGQNRLFEAIIPFFDNEFPLGGTSLVISVDGETVDVKGRYFKDKEVEDENGKIRVVKGLSP</sequence>